<accession>A0A0E3F3H3</accession>
<keyword evidence="6" id="KW-1185">Reference proteome</keyword>
<dbReference type="Proteomes" id="UP000185284">
    <property type="component" value="Segment"/>
</dbReference>
<reference evidence="5 6" key="1">
    <citation type="submission" date="2013-12" db="EMBL/GenBank/DDBJ databases">
        <title>Ecological redundancy of diverse viral populations within a natural community.</title>
        <authorList>
            <person name="Gregory A.C."/>
            <person name="LaButti K."/>
            <person name="Copeland A."/>
            <person name="Woyke T."/>
            <person name="Sullivan M.B."/>
        </authorList>
    </citation>
    <scope>NUCLEOTIDE SEQUENCE [LARGE SCALE GENOMIC DNA]</scope>
    <source>
        <strain evidence="4">Syn7803C2</strain>
        <strain evidence="2">Syn7803C85</strain>
        <strain evidence="3">Syn7803US33</strain>
    </source>
</reference>
<dbReference type="OrthoDB" id="13602at10239"/>
<organism evidence="2 6">
    <name type="scientific">Synechococcus phage ACG-2014e</name>
    <dbReference type="NCBI Taxonomy" id="1493510"/>
    <lineage>
        <taxon>Viruses</taxon>
        <taxon>Duplodnaviria</taxon>
        <taxon>Heunggongvirae</taxon>
        <taxon>Uroviricota</taxon>
        <taxon>Caudoviricetes</taxon>
        <taxon>Pantevenvirales</taxon>
        <taxon>Kyanoviridae</taxon>
        <taxon>Chalconvirus</taxon>
        <taxon>Chalconvirus acg2014e</taxon>
    </lineage>
</organism>
<evidence type="ECO:0000313" key="5">
    <source>
        <dbReference type="Proteomes" id="UP000033005"/>
    </source>
</evidence>
<dbReference type="Gene3D" id="3.10.450.40">
    <property type="match status" value="1"/>
</dbReference>
<dbReference type="EMBL" id="KJ019054">
    <property type="protein sequence ID" value="AIX20546.1"/>
    <property type="molecule type" value="Genomic_DNA"/>
</dbReference>
<feature type="domain" description="IraD/Gp25-like" evidence="1">
    <location>
        <begin position="28"/>
        <end position="114"/>
    </location>
</feature>
<dbReference type="EMBL" id="KJ019156">
    <property type="protein sequence ID" value="AIX45000.1"/>
    <property type="molecule type" value="Genomic_DNA"/>
</dbReference>
<dbReference type="SUPFAM" id="SSF160719">
    <property type="entry name" value="gpW/gp25-like"/>
    <property type="match status" value="1"/>
</dbReference>
<dbReference type="InterPro" id="IPR007048">
    <property type="entry name" value="IraD/Gp25-like"/>
</dbReference>
<dbReference type="GeneID" id="24172225"/>
<dbReference type="EMBL" id="KJ019094">
    <property type="protein sequence ID" value="AIX29761.1"/>
    <property type="molecule type" value="Genomic_DNA"/>
</dbReference>
<dbReference type="Proteomes" id="UP000185283">
    <property type="component" value="Segment"/>
</dbReference>
<evidence type="ECO:0000259" key="1">
    <source>
        <dbReference type="Pfam" id="PF04965"/>
    </source>
</evidence>
<protein>
    <submittedName>
        <fullName evidence="2">Base plate wedge subunit</fullName>
    </submittedName>
</protein>
<sequence>MPTFETFKDLSITFKKHPVSDDLVVVKDKAAIVQAITALLLTNKGERPFQPDLGCDIRKSLFEPLDYATSGLIRSQVLDVLGKYEPRIEVDDIIVSPDEQNNGYDVELYFTIVGRNDEVIATEFFLERTR</sequence>
<evidence type="ECO:0000313" key="4">
    <source>
        <dbReference type="EMBL" id="AIX45000.1"/>
    </source>
</evidence>
<name>A0A0E3F3H3_9CAUD</name>
<proteinExistence type="predicted"/>
<evidence type="ECO:0000313" key="6">
    <source>
        <dbReference type="Proteomes" id="UP000185283"/>
    </source>
</evidence>
<gene>
    <name evidence="4" type="ORF">Syn7803C2_81</name>
    <name evidence="2" type="ORF">Syn7803C85_83</name>
    <name evidence="3" type="ORF">Syn7803US33_80</name>
</gene>
<evidence type="ECO:0000313" key="2">
    <source>
        <dbReference type="EMBL" id="AIX20546.1"/>
    </source>
</evidence>
<dbReference type="Pfam" id="PF04965">
    <property type="entry name" value="GPW_gp25"/>
    <property type="match status" value="1"/>
</dbReference>
<dbReference type="KEGG" id="vg:24172225"/>
<evidence type="ECO:0000313" key="3">
    <source>
        <dbReference type="EMBL" id="AIX29761.1"/>
    </source>
</evidence>
<dbReference type="RefSeq" id="YP_009134583.1">
    <property type="nucleotide sequence ID" value="NC_026928.1"/>
</dbReference>
<dbReference type="Proteomes" id="UP000033005">
    <property type="component" value="Segment"/>
</dbReference>